<reference evidence="1 2" key="1">
    <citation type="submission" date="2019-03" db="EMBL/GenBank/DDBJ databases">
        <title>Luteimonas zhaokaii sp.nov., isolated from the rectal contents of Plateau pika in Yushu, Qinghai Province, China.</title>
        <authorList>
            <person name="Zhang G."/>
        </authorList>
    </citation>
    <scope>NUCLEOTIDE SEQUENCE [LARGE SCALE GENOMIC DNA]</scope>
    <source>
        <strain evidence="1 2">B9</strain>
    </source>
</reference>
<evidence type="ECO:0000313" key="2">
    <source>
        <dbReference type="Proteomes" id="UP000294796"/>
    </source>
</evidence>
<gene>
    <name evidence="1" type="ORF">E2F46_16475</name>
</gene>
<dbReference type="EMBL" id="SMTF01000021">
    <property type="protein sequence ID" value="TDK19962.1"/>
    <property type="molecule type" value="Genomic_DNA"/>
</dbReference>
<keyword evidence="2" id="KW-1185">Reference proteome</keyword>
<dbReference type="AlphaFoldDB" id="A0A4R5TSQ1"/>
<sequence>MLEKLLENWLDSASERSYQAVFVQMLAADGYRVLHSTRHCTLEYGKDVLAVAPDGVGCAFQLKGDPRGRMNVESFRKMQTQVVQLLTQRPSFPGFPAGPYRAYLVSNGEFNEEVQVAAREINDSSYPAMLELWSRGTLLDLCKRHAASLWPSEIADTKALLELYMTNAGDPLPVEILDGLLSSILSVPDRSLKSAELSRAVSSACWATGIGISRFAERGNHYAVAVGWMLCWSLIRATYVGKSRKISRIEEAVSICESAVLDALTELWEEVRERENLGEGSPLVDMDIFHWRVTVLVGLLSVLAFASVQRNVLGDESLAALAAWLISHKEKAELWGEGAVAQLFPWIAFKVSVRDHDEAKALLLTVLSQLIGRNLAGDETALPTPHYSFEEIKRDRIGVRKAAGLSLSDRETFRGSSYCAEALLRSATLLGYIDEVKALWPHFTKLGHRCFEFTSSEDYWTLRAQRGAEVTRIYPSTYEVAKLREEIVSSGSDVGVAAWPEDLWLVLMWWQVAPHRFNSSAACKVLSLSRSFEQSFESRGLSLCD</sequence>
<comment type="caution">
    <text evidence="1">The sequence shown here is derived from an EMBL/GenBank/DDBJ whole genome shotgun (WGS) entry which is preliminary data.</text>
</comment>
<name>A0A4R5TSQ1_9GAMM</name>
<protein>
    <submittedName>
        <fullName evidence="1">Uncharacterized protein</fullName>
    </submittedName>
</protein>
<proteinExistence type="predicted"/>
<dbReference type="OrthoDB" id="367448at2"/>
<dbReference type="Proteomes" id="UP000294796">
    <property type="component" value="Unassembled WGS sequence"/>
</dbReference>
<dbReference type="RefSeq" id="WP_133323678.1">
    <property type="nucleotide sequence ID" value="NZ_SMTF01000021.1"/>
</dbReference>
<organism evidence="1 2">
    <name type="scientific">Luteimonas aestuarii</name>
    <dbReference type="NCBI Taxonomy" id="453837"/>
    <lineage>
        <taxon>Bacteria</taxon>
        <taxon>Pseudomonadati</taxon>
        <taxon>Pseudomonadota</taxon>
        <taxon>Gammaproteobacteria</taxon>
        <taxon>Lysobacterales</taxon>
        <taxon>Lysobacteraceae</taxon>
        <taxon>Luteimonas</taxon>
    </lineage>
</organism>
<evidence type="ECO:0000313" key="1">
    <source>
        <dbReference type="EMBL" id="TDK19962.1"/>
    </source>
</evidence>
<accession>A0A4R5TSQ1</accession>